<dbReference type="InterPro" id="IPR013783">
    <property type="entry name" value="Ig-like_fold"/>
</dbReference>
<dbReference type="EMBL" id="RYFG02000049">
    <property type="protein sequence ID" value="TRW99875.1"/>
    <property type="molecule type" value="Genomic_DNA"/>
</dbReference>
<feature type="domain" description="RapA2 cadherin-like" evidence="1">
    <location>
        <begin position="127"/>
        <end position="204"/>
    </location>
</feature>
<dbReference type="Pfam" id="PF17803">
    <property type="entry name" value="Cadherin_4"/>
    <property type="match status" value="2"/>
</dbReference>
<dbReference type="RefSeq" id="WP_127030762.1">
    <property type="nucleotide sequence ID" value="NZ_RYFG02000049.1"/>
</dbReference>
<accession>A0ABY3CCM0</accession>
<gene>
    <name evidence="2" type="ORF">EKO24_006455</name>
</gene>
<protein>
    <recommendedName>
        <fullName evidence="1">RapA2 cadherin-like domain-containing protein</fullName>
    </recommendedName>
</protein>
<organism evidence="2 3">
    <name type="scientific">Candidatus Methylobacter oryzae</name>
    <dbReference type="NCBI Taxonomy" id="2497749"/>
    <lineage>
        <taxon>Bacteria</taxon>
        <taxon>Pseudomonadati</taxon>
        <taxon>Pseudomonadota</taxon>
        <taxon>Gammaproteobacteria</taxon>
        <taxon>Methylococcales</taxon>
        <taxon>Methylococcaceae</taxon>
        <taxon>Methylobacter</taxon>
    </lineage>
</organism>
<evidence type="ECO:0000313" key="3">
    <source>
        <dbReference type="Proteomes" id="UP000733744"/>
    </source>
</evidence>
<proteinExistence type="predicted"/>
<sequence>MASKTTNVTVEKAASIVKLAALTGAAKDDQLSSAIAGVSDLNVLANDPGSAVIYSLTQDVSGLAGTAQFPVSTSAETLKGATISVNTDGTIHYDASALDLAALAEGELLVDSFVYTIRMANGTLSTATATVTTTGVNDAPTLAPVSATAINDTAADDQPAALPGQLVGHDVDHGAVLTYSLADGVDGKSAYGDLTVNADGSYSFAVNADALNALAAGENETVSFNVVVTDEHGAKSGVQTITYNLVGANDTAEISGAATGDVTEDGTLTANGTLTVADRDHDQSAFAAVDANALHGTYGDFTFDHGVWTYALRNGDANVQALIAGQQVSDKLTVTSLDGSTSQDIVVTINGADEPVVPPTDGDKPPVDPNGAVTRFMVTQGTSFINNRAIFEGFDGNDKVVYANNYDFNHDITYSDFNNDGHMDSLLSFTEPHGNQTTVEIVLLGYASLTDAQVVATNAA</sequence>
<name>A0ABY3CCM0_9GAMM</name>
<dbReference type="NCBIfam" id="TIGR01965">
    <property type="entry name" value="VCBS_repeat"/>
    <property type="match status" value="3"/>
</dbReference>
<dbReference type="Gene3D" id="2.60.40.10">
    <property type="entry name" value="Immunoglobulins"/>
    <property type="match status" value="1"/>
</dbReference>
<keyword evidence="3" id="KW-1185">Reference proteome</keyword>
<dbReference type="InterPro" id="IPR040853">
    <property type="entry name" value="RapA2_cadherin-like"/>
</dbReference>
<evidence type="ECO:0000259" key="1">
    <source>
        <dbReference type="Pfam" id="PF17803"/>
    </source>
</evidence>
<feature type="domain" description="RapA2 cadherin-like" evidence="1">
    <location>
        <begin position="239"/>
        <end position="310"/>
    </location>
</feature>
<comment type="caution">
    <text evidence="2">The sequence shown here is derived from an EMBL/GenBank/DDBJ whole genome shotgun (WGS) entry which is preliminary data.</text>
</comment>
<evidence type="ECO:0000313" key="2">
    <source>
        <dbReference type="EMBL" id="TRW99875.1"/>
    </source>
</evidence>
<reference evidence="2 3" key="1">
    <citation type="journal article" date="2019" name="Antonie Van Leeuwenhoek">
        <title>Description of 'Ca. Methylobacter oryzae' KRF1, a novel species from the environmentally important Methylobacter clade 2.</title>
        <authorList>
            <person name="Khatri K."/>
            <person name="Mohite J.A."/>
            <person name="Pandit P.S."/>
            <person name="Bahulikar R."/>
            <person name="Rahalkar M.C."/>
        </authorList>
    </citation>
    <scope>NUCLEOTIDE SEQUENCE [LARGE SCALE GENOMIC DNA]</scope>
    <source>
        <strain evidence="2 3">KRF1</strain>
    </source>
</reference>
<dbReference type="Proteomes" id="UP000733744">
    <property type="component" value="Unassembled WGS sequence"/>
</dbReference>
<dbReference type="InterPro" id="IPR010221">
    <property type="entry name" value="VCBS_dom"/>
</dbReference>